<dbReference type="AlphaFoldDB" id="A0A318H4R5"/>
<keyword evidence="5" id="KW-0732">Signal</keyword>
<evidence type="ECO:0000313" key="7">
    <source>
        <dbReference type="EMBL" id="PXW98812.1"/>
    </source>
</evidence>
<evidence type="ECO:0000259" key="6">
    <source>
        <dbReference type="PROSITE" id="PS51007"/>
    </source>
</evidence>
<keyword evidence="2 4" id="KW-0479">Metal-binding</keyword>
<dbReference type="Pfam" id="PF13442">
    <property type="entry name" value="Cytochrome_CBB3"/>
    <property type="match status" value="1"/>
</dbReference>
<sequence length="138" mass="15341">MTDLQWMRPVNVGLAAALALLGLEAGAQAPDDRLLQGRQAYEQHCSSCHAPPGQTSPEAPDLRRLDSFCRRLSEPALILRCRSDVDAYFVHSVREGKVRAGLVHMPPWKDRLDEATILAIRRYVETPAWSEVPGATPR</sequence>
<keyword evidence="1 4" id="KW-0349">Heme</keyword>
<dbReference type="Gene3D" id="1.10.760.10">
    <property type="entry name" value="Cytochrome c-like domain"/>
    <property type="match status" value="1"/>
</dbReference>
<dbReference type="PROSITE" id="PS51007">
    <property type="entry name" value="CYTC"/>
    <property type="match status" value="1"/>
</dbReference>
<evidence type="ECO:0000313" key="8">
    <source>
        <dbReference type="Proteomes" id="UP000247811"/>
    </source>
</evidence>
<dbReference type="GO" id="GO:0020037">
    <property type="term" value="F:heme binding"/>
    <property type="evidence" value="ECO:0007669"/>
    <property type="project" value="InterPro"/>
</dbReference>
<evidence type="ECO:0000256" key="4">
    <source>
        <dbReference type="PROSITE-ProRule" id="PRU00433"/>
    </source>
</evidence>
<feature type="chain" id="PRO_5016459871" evidence="5">
    <location>
        <begin position="30"/>
        <end position="138"/>
    </location>
</feature>
<reference evidence="7 8" key="1">
    <citation type="submission" date="2018-05" db="EMBL/GenBank/DDBJ databases">
        <title>Genomic Encyclopedia of Type Strains, Phase IV (KMG-IV): sequencing the most valuable type-strain genomes for metagenomic binning, comparative biology and taxonomic classification.</title>
        <authorList>
            <person name="Goeker M."/>
        </authorList>
    </citation>
    <scope>NUCLEOTIDE SEQUENCE [LARGE SCALE GENOMIC DNA]</scope>
    <source>
        <strain evidence="7 8">DSM 566</strain>
    </source>
</reference>
<proteinExistence type="predicted"/>
<dbReference type="EMBL" id="QJJS01000002">
    <property type="protein sequence ID" value="PXW98812.1"/>
    <property type="molecule type" value="Genomic_DNA"/>
</dbReference>
<dbReference type="GO" id="GO:0046872">
    <property type="term" value="F:metal ion binding"/>
    <property type="evidence" value="ECO:0007669"/>
    <property type="project" value="UniProtKB-KW"/>
</dbReference>
<protein>
    <submittedName>
        <fullName evidence="7">Mono/diheme cytochrome c family protein</fullName>
    </submittedName>
</protein>
<keyword evidence="8" id="KW-1185">Reference proteome</keyword>
<dbReference type="InterPro" id="IPR036909">
    <property type="entry name" value="Cyt_c-like_dom_sf"/>
</dbReference>
<dbReference type="InterPro" id="IPR009056">
    <property type="entry name" value="Cyt_c-like_dom"/>
</dbReference>
<keyword evidence="3 4" id="KW-0408">Iron</keyword>
<dbReference type="GO" id="GO:0009055">
    <property type="term" value="F:electron transfer activity"/>
    <property type="evidence" value="ECO:0007669"/>
    <property type="project" value="InterPro"/>
</dbReference>
<feature type="signal peptide" evidence="5">
    <location>
        <begin position="1"/>
        <end position="29"/>
    </location>
</feature>
<gene>
    <name evidence="7" type="ORF">C7444_102303</name>
</gene>
<dbReference type="Proteomes" id="UP000247811">
    <property type="component" value="Unassembled WGS sequence"/>
</dbReference>
<evidence type="ECO:0000256" key="3">
    <source>
        <dbReference type="ARBA" id="ARBA00023004"/>
    </source>
</evidence>
<name>A0A318H4R5_9BURK</name>
<accession>A0A318H4R5</accession>
<evidence type="ECO:0000256" key="2">
    <source>
        <dbReference type="ARBA" id="ARBA00022723"/>
    </source>
</evidence>
<comment type="caution">
    <text evidence="7">The sequence shown here is derived from an EMBL/GenBank/DDBJ whole genome shotgun (WGS) entry which is preliminary data.</text>
</comment>
<evidence type="ECO:0000256" key="5">
    <source>
        <dbReference type="SAM" id="SignalP"/>
    </source>
</evidence>
<evidence type="ECO:0000256" key="1">
    <source>
        <dbReference type="ARBA" id="ARBA00022617"/>
    </source>
</evidence>
<organism evidence="7 8">
    <name type="scientific">Sphaerotilus hippei</name>
    <dbReference type="NCBI Taxonomy" id="744406"/>
    <lineage>
        <taxon>Bacteria</taxon>
        <taxon>Pseudomonadati</taxon>
        <taxon>Pseudomonadota</taxon>
        <taxon>Betaproteobacteria</taxon>
        <taxon>Burkholderiales</taxon>
        <taxon>Sphaerotilaceae</taxon>
        <taxon>Sphaerotilus</taxon>
    </lineage>
</organism>
<feature type="domain" description="Cytochrome c" evidence="6">
    <location>
        <begin position="32"/>
        <end position="128"/>
    </location>
</feature>
<dbReference type="RefSeq" id="WP_170130613.1">
    <property type="nucleotide sequence ID" value="NZ_QJJS01000002.1"/>
</dbReference>
<dbReference type="SUPFAM" id="SSF46626">
    <property type="entry name" value="Cytochrome c"/>
    <property type="match status" value="1"/>
</dbReference>